<feature type="compositionally biased region" description="Low complexity" evidence="1">
    <location>
        <begin position="16"/>
        <end position="34"/>
    </location>
</feature>
<dbReference type="EMBL" id="BOOI01000071">
    <property type="protein sequence ID" value="GIH88014.1"/>
    <property type="molecule type" value="Genomic_DNA"/>
</dbReference>
<organism evidence="2 3">
    <name type="scientific">Planobispora rosea</name>
    <dbReference type="NCBI Taxonomy" id="35762"/>
    <lineage>
        <taxon>Bacteria</taxon>
        <taxon>Bacillati</taxon>
        <taxon>Actinomycetota</taxon>
        <taxon>Actinomycetes</taxon>
        <taxon>Streptosporangiales</taxon>
        <taxon>Streptosporangiaceae</taxon>
        <taxon>Planobispora</taxon>
    </lineage>
</organism>
<dbReference type="RefSeq" id="WP_189243709.1">
    <property type="nucleotide sequence ID" value="NZ_BMQP01000047.1"/>
</dbReference>
<comment type="caution">
    <text evidence="2">The sequence shown here is derived from an EMBL/GenBank/DDBJ whole genome shotgun (WGS) entry which is preliminary data.</text>
</comment>
<accession>A0A8J3SAB3</accession>
<dbReference type="Proteomes" id="UP000655044">
    <property type="component" value="Unassembled WGS sequence"/>
</dbReference>
<feature type="compositionally biased region" description="Low complexity" evidence="1">
    <location>
        <begin position="156"/>
        <end position="169"/>
    </location>
</feature>
<sequence length="277" mass="29164">MREDQDLPDGPQLTGPAALRHLADAASAADPTRAQPSAPGADSAEEEVRLGLLGDVDPDRKFWPEDDEPGRRSWWLRRRRQKQEPEPAARPAATAAEDDQDPEDDQDADEEWDLSGERRRGVPPMALRAAILGATAAALIAVWALWPSGADEARQPPAAELPAASPSISEQPVTLETLPPLPQASSPGSLSASAKPAPTRPAARSTRTPAAQPTRPRRSATPTPTRTRSARPTPAPIPSQTPLPESGPSEAPPVPTGPAPTASEPPYTGPSEPPPVP</sequence>
<keyword evidence="3" id="KW-1185">Reference proteome</keyword>
<dbReference type="AlphaFoldDB" id="A0A8J3SAB3"/>
<evidence type="ECO:0000256" key="1">
    <source>
        <dbReference type="SAM" id="MobiDB-lite"/>
    </source>
</evidence>
<feature type="compositionally biased region" description="Pro residues" evidence="1">
    <location>
        <begin position="267"/>
        <end position="277"/>
    </location>
</feature>
<feature type="region of interest" description="Disordered" evidence="1">
    <location>
        <begin position="152"/>
        <end position="277"/>
    </location>
</feature>
<evidence type="ECO:0000313" key="2">
    <source>
        <dbReference type="EMBL" id="GIH88014.1"/>
    </source>
</evidence>
<feature type="region of interest" description="Disordered" evidence="1">
    <location>
        <begin position="1"/>
        <end position="122"/>
    </location>
</feature>
<feature type="compositionally biased region" description="Low complexity" evidence="1">
    <location>
        <begin position="191"/>
        <end position="232"/>
    </location>
</feature>
<proteinExistence type="predicted"/>
<feature type="compositionally biased region" description="Acidic residues" evidence="1">
    <location>
        <begin position="96"/>
        <end position="114"/>
    </location>
</feature>
<protein>
    <submittedName>
        <fullName evidence="2">Uncharacterized protein</fullName>
    </submittedName>
</protein>
<name>A0A8J3SAB3_PLARO</name>
<reference evidence="2" key="1">
    <citation type="submission" date="2021-01" db="EMBL/GenBank/DDBJ databases">
        <title>Whole genome shotgun sequence of Planobispora rosea NBRC 15558.</title>
        <authorList>
            <person name="Komaki H."/>
            <person name="Tamura T."/>
        </authorList>
    </citation>
    <scope>NUCLEOTIDE SEQUENCE</scope>
    <source>
        <strain evidence="2">NBRC 15558</strain>
    </source>
</reference>
<gene>
    <name evidence="2" type="ORF">Pro02_64220</name>
</gene>
<evidence type="ECO:0000313" key="3">
    <source>
        <dbReference type="Proteomes" id="UP000655044"/>
    </source>
</evidence>